<dbReference type="GO" id="GO:0005886">
    <property type="term" value="C:plasma membrane"/>
    <property type="evidence" value="ECO:0007669"/>
    <property type="project" value="UniProtKB-SubCell"/>
</dbReference>
<dbReference type="PANTHER" id="PTHR23427">
    <property type="entry name" value="SURFEIT LOCUS PROTEIN"/>
    <property type="match status" value="1"/>
</dbReference>
<keyword evidence="8" id="KW-1185">Reference proteome</keyword>
<dbReference type="InterPro" id="IPR002994">
    <property type="entry name" value="Surf1/Shy1"/>
</dbReference>
<dbReference type="PROSITE" id="PS50895">
    <property type="entry name" value="SURF1"/>
    <property type="match status" value="1"/>
</dbReference>
<protein>
    <recommendedName>
        <fullName evidence="6">SURF1-like protein</fullName>
    </recommendedName>
</protein>
<keyword evidence="4 6" id="KW-1133">Transmembrane helix</keyword>
<evidence type="ECO:0000256" key="3">
    <source>
        <dbReference type="ARBA" id="ARBA00022692"/>
    </source>
</evidence>
<accession>A0A7W7LTB5</accession>
<evidence type="ECO:0000256" key="2">
    <source>
        <dbReference type="ARBA" id="ARBA00007165"/>
    </source>
</evidence>
<evidence type="ECO:0000256" key="6">
    <source>
        <dbReference type="RuleBase" id="RU363076"/>
    </source>
</evidence>
<comment type="similarity">
    <text evidence="2 6">Belongs to the SURF1 family.</text>
</comment>
<dbReference type="Proteomes" id="UP000579523">
    <property type="component" value="Unassembled WGS sequence"/>
</dbReference>
<sequence>MYRFLLSRQWVILTLVALVLVPTMIELGFWQLHRHERRVALNQVIADSLAAKPVPAESLTSPGAEVDDDDRYRRVTAKGRFAPEDEVVVRRRTNADDRVGYHVLTPFVLDDGKVLMVNRGWVPSDGRSQSAFPEIPAPPKGEVTVTGRLLPDQTTEDSGIKNLEELPDRQVMLIDSGQAAERLGKQVLGGYVELTEPAPSGDTPEPIPAPDHDSIGNHMAYAVQWWLFAAGVPVGWVILVRREARERAEAAAGKADAEESEPAAV</sequence>
<dbReference type="CDD" id="cd06662">
    <property type="entry name" value="SURF1"/>
    <property type="match status" value="1"/>
</dbReference>
<evidence type="ECO:0000256" key="5">
    <source>
        <dbReference type="ARBA" id="ARBA00023136"/>
    </source>
</evidence>
<evidence type="ECO:0000313" key="8">
    <source>
        <dbReference type="Proteomes" id="UP000579523"/>
    </source>
</evidence>
<dbReference type="PANTHER" id="PTHR23427:SF2">
    <property type="entry name" value="SURFEIT LOCUS PROTEIN 1"/>
    <property type="match status" value="1"/>
</dbReference>
<organism evidence="7 8">
    <name type="scientific">Streptomyces griseomycini</name>
    <dbReference type="NCBI Taxonomy" id="66895"/>
    <lineage>
        <taxon>Bacteria</taxon>
        <taxon>Bacillati</taxon>
        <taxon>Actinomycetota</taxon>
        <taxon>Actinomycetes</taxon>
        <taxon>Kitasatosporales</taxon>
        <taxon>Streptomycetaceae</taxon>
        <taxon>Streptomyces</taxon>
    </lineage>
</organism>
<dbReference type="Pfam" id="PF02104">
    <property type="entry name" value="SURF1"/>
    <property type="match status" value="1"/>
</dbReference>
<evidence type="ECO:0000313" key="7">
    <source>
        <dbReference type="EMBL" id="MBB4896025.1"/>
    </source>
</evidence>
<comment type="caution">
    <text evidence="7">The sequence shown here is derived from an EMBL/GenBank/DDBJ whole genome shotgun (WGS) entry which is preliminary data.</text>
</comment>
<proteinExistence type="inferred from homology"/>
<keyword evidence="3 6" id="KW-0812">Transmembrane</keyword>
<name>A0A7W7LTB5_9ACTN</name>
<reference evidence="7 8" key="1">
    <citation type="submission" date="2020-08" db="EMBL/GenBank/DDBJ databases">
        <title>Genomic Encyclopedia of Type Strains, Phase III (KMG-III): the genomes of soil and plant-associated and newly described type strains.</title>
        <authorList>
            <person name="Whitman W."/>
        </authorList>
    </citation>
    <scope>NUCLEOTIDE SEQUENCE [LARGE SCALE GENOMIC DNA]</scope>
    <source>
        <strain evidence="7 8">CECT 3273</strain>
    </source>
</reference>
<dbReference type="AlphaFoldDB" id="A0A7W7LTB5"/>
<dbReference type="EMBL" id="JACHJI010000001">
    <property type="protein sequence ID" value="MBB4896025.1"/>
    <property type="molecule type" value="Genomic_DNA"/>
</dbReference>
<keyword evidence="5 6" id="KW-0472">Membrane</keyword>
<gene>
    <name evidence="7" type="ORF">FHS37_000041</name>
</gene>
<evidence type="ECO:0000256" key="4">
    <source>
        <dbReference type="ARBA" id="ARBA00022989"/>
    </source>
</evidence>
<dbReference type="InterPro" id="IPR045214">
    <property type="entry name" value="Surf1/Surf4"/>
</dbReference>
<keyword evidence="6" id="KW-1003">Cell membrane</keyword>
<feature type="transmembrane region" description="Helical" evidence="6">
    <location>
        <begin position="12"/>
        <end position="32"/>
    </location>
</feature>
<dbReference type="RefSeq" id="WP_184816908.1">
    <property type="nucleotide sequence ID" value="NZ_BMTI01000015.1"/>
</dbReference>
<comment type="caution">
    <text evidence="6">Lacks conserved residue(s) required for the propagation of feature annotation.</text>
</comment>
<evidence type="ECO:0000256" key="1">
    <source>
        <dbReference type="ARBA" id="ARBA00004370"/>
    </source>
</evidence>
<comment type="subcellular location">
    <subcellularLocation>
        <location evidence="6">Cell membrane</location>
        <topology evidence="6">Multi-pass membrane protein</topology>
    </subcellularLocation>
    <subcellularLocation>
        <location evidence="1">Membrane</location>
    </subcellularLocation>
</comment>